<organism evidence="2 3">
    <name type="scientific">Streptomyces hygroscopicus</name>
    <dbReference type="NCBI Taxonomy" id="1912"/>
    <lineage>
        <taxon>Bacteria</taxon>
        <taxon>Bacillati</taxon>
        <taxon>Actinomycetota</taxon>
        <taxon>Actinomycetes</taxon>
        <taxon>Kitasatosporales</taxon>
        <taxon>Streptomycetaceae</taxon>
        <taxon>Streptomyces</taxon>
        <taxon>Streptomyces violaceusniger group</taxon>
    </lineage>
</organism>
<proteinExistence type="predicted"/>
<dbReference type="Proteomes" id="UP001054854">
    <property type="component" value="Unassembled WGS sequence"/>
</dbReference>
<dbReference type="EMBL" id="BNEK01000003">
    <property type="protein sequence ID" value="GHJ28547.1"/>
    <property type="molecule type" value="Genomic_DNA"/>
</dbReference>
<accession>A0ABQ3TYU7</accession>
<keyword evidence="3" id="KW-1185">Reference proteome</keyword>
<sequence length="153" mass="16060">MTARAVSKETPVLLDGLLLHVAGQGADELAQMGGFIRAHGYGVDAREVIGGPEGRLQAGEAVAVAEEDAWVDPAPHRGAGAASKGTHPPHLTATQVPRLGEGIGRIQRFGSDKQTGVDQEDRWPRRGRVHRASASCRGTPSRCVVQRGSSDVA</sequence>
<evidence type="ECO:0000313" key="2">
    <source>
        <dbReference type="EMBL" id="GHJ28547.1"/>
    </source>
</evidence>
<protein>
    <submittedName>
        <fullName evidence="2">Uncharacterized protein</fullName>
    </submittedName>
</protein>
<feature type="region of interest" description="Disordered" evidence="1">
    <location>
        <begin position="73"/>
        <end position="153"/>
    </location>
</feature>
<evidence type="ECO:0000256" key="1">
    <source>
        <dbReference type="SAM" id="MobiDB-lite"/>
    </source>
</evidence>
<evidence type="ECO:0000313" key="3">
    <source>
        <dbReference type="Proteomes" id="UP001054854"/>
    </source>
</evidence>
<name>A0ABQ3TYU7_STRHY</name>
<gene>
    <name evidence="2" type="ORF">TPA0910_29800</name>
</gene>
<reference evidence="2" key="1">
    <citation type="submission" date="2024-05" db="EMBL/GenBank/DDBJ databases">
        <title>Whole genome shotgun sequence of Streptomyces hygroscopicus NBRC 113678.</title>
        <authorList>
            <person name="Komaki H."/>
            <person name="Tamura T."/>
        </authorList>
    </citation>
    <scope>NUCLEOTIDE SEQUENCE</scope>
    <source>
        <strain evidence="2">N11-34</strain>
    </source>
</reference>
<comment type="caution">
    <text evidence="2">The sequence shown here is derived from an EMBL/GenBank/DDBJ whole genome shotgun (WGS) entry which is preliminary data.</text>
</comment>